<protein>
    <submittedName>
        <fullName evidence="3">DUF4229 domain-containing protein</fullName>
    </submittedName>
</protein>
<comment type="caution">
    <text evidence="3">The sequence shown here is derived from an EMBL/GenBank/DDBJ whole genome shotgun (WGS) entry which is preliminary data.</text>
</comment>
<feature type="compositionally biased region" description="Polar residues" evidence="1">
    <location>
        <begin position="100"/>
        <end position="110"/>
    </location>
</feature>
<proteinExistence type="predicted"/>
<accession>A0ABV8LFV6</accession>
<organism evidence="3 4">
    <name type="scientific">Hamadaea flava</name>
    <dbReference type="NCBI Taxonomy" id="1742688"/>
    <lineage>
        <taxon>Bacteria</taxon>
        <taxon>Bacillati</taxon>
        <taxon>Actinomycetota</taxon>
        <taxon>Actinomycetes</taxon>
        <taxon>Micromonosporales</taxon>
        <taxon>Micromonosporaceae</taxon>
        <taxon>Hamadaea</taxon>
    </lineage>
</organism>
<evidence type="ECO:0000313" key="3">
    <source>
        <dbReference type="EMBL" id="MFC4129125.1"/>
    </source>
</evidence>
<gene>
    <name evidence="3" type="ORF">ACFOZ4_00670</name>
</gene>
<dbReference type="Proteomes" id="UP001595816">
    <property type="component" value="Unassembled WGS sequence"/>
</dbReference>
<evidence type="ECO:0000256" key="2">
    <source>
        <dbReference type="SAM" id="Phobius"/>
    </source>
</evidence>
<feature type="transmembrane region" description="Helical" evidence="2">
    <location>
        <begin position="7"/>
        <end position="23"/>
    </location>
</feature>
<reference evidence="4" key="1">
    <citation type="journal article" date="2019" name="Int. J. Syst. Evol. Microbiol.">
        <title>The Global Catalogue of Microorganisms (GCM) 10K type strain sequencing project: providing services to taxonomists for standard genome sequencing and annotation.</title>
        <authorList>
            <consortium name="The Broad Institute Genomics Platform"/>
            <consortium name="The Broad Institute Genome Sequencing Center for Infectious Disease"/>
            <person name="Wu L."/>
            <person name="Ma J."/>
        </authorList>
    </citation>
    <scope>NUCLEOTIDE SEQUENCE [LARGE SCALE GENOMIC DNA]</scope>
    <source>
        <strain evidence="4">CGMCC 4.7289</strain>
    </source>
</reference>
<sequence>MSPAVKYTLGRIGLFVAAFLVLLPFPLSIFLKLVLAILVSAVLSWFVLRGWREQYSLQLQNAVERRKTEKSKLRSALAGEDEPAGTKPATQDEPDHPTDAEQSPTNSEQR</sequence>
<name>A0ABV8LFV6_9ACTN</name>
<dbReference type="Pfam" id="PF14012">
    <property type="entry name" value="DUF4229"/>
    <property type="match status" value="1"/>
</dbReference>
<keyword evidence="2" id="KW-0472">Membrane</keyword>
<evidence type="ECO:0000256" key="1">
    <source>
        <dbReference type="SAM" id="MobiDB-lite"/>
    </source>
</evidence>
<keyword evidence="2" id="KW-1133">Transmembrane helix</keyword>
<keyword evidence="4" id="KW-1185">Reference proteome</keyword>
<feature type="transmembrane region" description="Helical" evidence="2">
    <location>
        <begin position="29"/>
        <end position="48"/>
    </location>
</feature>
<dbReference type="RefSeq" id="WP_253758791.1">
    <property type="nucleotide sequence ID" value="NZ_JAMZDZ010000001.1"/>
</dbReference>
<dbReference type="InterPro" id="IPR025323">
    <property type="entry name" value="DUF4229"/>
</dbReference>
<keyword evidence="2" id="KW-0812">Transmembrane</keyword>
<feature type="region of interest" description="Disordered" evidence="1">
    <location>
        <begin position="66"/>
        <end position="110"/>
    </location>
</feature>
<dbReference type="EMBL" id="JBHSAY010000003">
    <property type="protein sequence ID" value="MFC4129125.1"/>
    <property type="molecule type" value="Genomic_DNA"/>
</dbReference>
<evidence type="ECO:0000313" key="4">
    <source>
        <dbReference type="Proteomes" id="UP001595816"/>
    </source>
</evidence>